<sequence length="357" mass="40039">MDEWRRKNTGFGSKEIHQSSDTSNAVLSLLKTYGCSESQFSVLPRDGNHHKSGTFTVSYLINSCGVSPKLARELSNRVNLKNPDGPNAVLDLLKNYGFCKTKLAKLVGRHPLVLVADAENTLLPKLKFFRFIGVSDAGMPKILIANSSILKRNLEKCLIPRYEILKSVLCDDREVVRALRNSPLGFIYGDLVNALVPNIKILKQCGVAHASISLLITIALSAAYVKHSRFVEAVKTVKEIGFSPLKNNFVVAISVLVTMRKSVWDSRFEVYQRWGWNHEMSLRAFRKFPGFMIFSGETFTKKMSFLVKDMGWPSEAIAEYSQVVAYSLEKRIIPRFSVIKILKSKGVLTCTLVPLFA</sequence>
<dbReference type="Gene3D" id="1.25.70.10">
    <property type="entry name" value="Transcription termination factor 3, mitochondrial"/>
    <property type="match status" value="1"/>
</dbReference>
<proteinExistence type="evidence at transcript level"/>
<dbReference type="InterPro" id="IPR003690">
    <property type="entry name" value="MTERF"/>
</dbReference>
<accession>C6TCA8</accession>
<dbReference type="AlphaFoldDB" id="C6TCA8"/>
<dbReference type="ExpressionAtlas" id="C6TCA8">
    <property type="expression patterns" value="baseline"/>
</dbReference>
<keyword evidence="2" id="KW-0804">Transcription</keyword>
<keyword evidence="2" id="KW-0805">Transcription regulation</keyword>
<evidence type="ECO:0000256" key="1">
    <source>
        <dbReference type="ARBA" id="ARBA00007692"/>
    </source>
</evidence>
<dbReference type="GO" id="GO:0006353">
    <property type="term" value="P:DNA-templated transcription termination"/>
    <property type="evidence" value="ECO:0007669"/>
    <property type="project" value="UniProtKB-KW"/>
</dbReference>
<dbReference type="GO" id="GO:0003676">
    <property type="term" value="F:nucleic acid binding"/>
    <property type="evidence" value="ECO:0007669"/>
    <property type="project" value="InterPro"/>
</dbReference>
<protein>
    <submittedName>
        <fullName evidence="4">Uncharacterized protein</fullName>
    </submittedName>
</protein>
<evidence type="ECO:0000256" key="2">
    <source>
        <dbReference type="ARBA" id="ARBA00022472"/>
    </source>
</evidence>
<dbReference type="PANTHER" id="PTHR13068">
    <property type="entry name" value="CGI-12 PROTEIN-RELATED"/>
    <property type="match status" value="1"/>
</dbReference>
<name>C6TCA8_SOYBN</name>
<evidence type="ECO:0000256" key="3">
    <source>
        <dbReference type="ARBA" id="ARBA00022946"/>
    </source>
</evidence>
<dbReference type="OrthoDB" id="637682at2759"/>
<keyword evidence="2" id="KW-0806">Transcription termination</keyword>
<keyword evidence="3" id="KW-0809">Transit peptide</keyword>
<organism evidence="4">
    <name type="scientific">Glycine max</name>
    <name type="common">Soybean</name>
    <name type="synonym">Glycine hispida</name>
    <dbReference type="NCBI Taxonomy" id="3847"/>
    <lineage>
        <taxon>Eukaryota</taxon>
        <taxon>Viridiplantae</taxon>
        <taxon>Streptophyta</taxon>
        <taxon>Embryophyta</taxon>
        <taxon>Tracheophyta</taxon>
        <taxon>Spermatophyta</taxon>
        <taxon>Magnoliopsida</taxon>
        <taxon>eudicotyledons</taxon>
        <taxon>Gunneridae</taxon>
        <taxon>Pentapetalae</taxon>
        <taxon>rosids</taxon>
        <taxon>fabids</taxon>
        <taxon>Fabales</taxon>
        <taxon>Fabaceae</taxon>
        <taxon>Papilionoideae</taxon>
        <taxon>50 kb inversion clade</taxon>
        <taxon>NPAAA clade</taxon>
        <taxon>indigoferoid/millettioid clade</taxon>
        <taxon>Phaseoleae</taxon>
        <taxon>Glycine</taxon>
        <taxon>Glycine subgen. Soja</taxon>
    </lineage>
</organism>
<dbReference type="PANTHER" id="PTHR13068:SF133">
    <property type="entry name" value="MITOCHONDRIAL TRANSCRIPTION TERMINATION FACTOR FAMILY PROTEIN"/>
    <property type="match status" value="1"/>
</dbReference>
<dbReference type="KEGG" id="gmx:100806386"/>
<dbReference type="RefSeq" id="NP_001242841.2">
    <property type="nucleotide sequence ID" value="NM_001255912.3"/>
</dbReference>
<reference evidence="4" key="1">
    <citation type="submission" date="2009-08" db="EMBL/GenBank/DDBJ databases">
        <authorList>
            <person name="Cheung F."/>
            <person name="Xiao Y."/>
            <person name="Chan A."/>
            <person name="Moskal W."/>
            <person name="Town C.D."/>
        </authorList>
    </citation>
    <scope>NUCLEOTIDE SEQUENCE</scope>
</reference>
<comment type="similarity">
    <text evidence="1">Belongs to the mTERF family.</text>
</comment>
<dbReference type="EMBL" id="BT095189">
    <property type="protein sequence ID" value="ACU19460.1"/>
    <property type="molecule type" value="mRNA"/>
</dbReference>
<dbReference type="Pfam" id="PF02536">
    <property type="entry name" value="mTERF"/>
    <property type="match status" value="2"/>
</dbReference>
<dbReference type="FunFam" id="1.25.70.10:FF:000001">
    <property type="entry name" value="Mitochondrial transcription termination factor-like"/>
    <property type="match status" value="1"/>
</dbReference>
<evidence type="ECO:0000313" key="4">
    <source>
        <dbReference type="EMBL" id="ACU19460.1"/>
    </source>
</evidence>
<dbReference type="InterPro" id="IPR038538">
    <property type="entry name" value="MTERF_sf"/>
</dbReference>
<dbReference type="SMART" id="SM00733">
    <property type="entry name" value="Mterf"/>
    <property type="match status" value="6"/>
</dbReference>
<dbReference type="GeneID" id="100806386"/>